<comment type="catalytic activity">
    <reaction evidence="6">
        <text>2'-phospho-[ligated tRNA] + NAD(+) = mature tRNA + ADP-alpha-D-ribose 1'',2''-cyclic phosphate + nicotinamide</text>
        <dbReference type="Rhea" id="RHEA:23324"/>
        <dbReference type="Rhea" id="RHEA-COMP:11106"/>
        <dbReference type="Rhea" id="RHEA-COMP:11107"/>
        <dbReference type="ChEBI" id="CHEBI:17154"/>
        <dbReference type="ChEBI" id="CHEBI:57540"/>
        <dbReference type="ChEBI" id="CHEBI:76596"/>
        <dbReference type="ChEBI" id="CHEBI:82883"/>
        <dbReference type="ChEBI" id="CHEBI:85027"/>
        <dbReference type="EC" id="2.7.1.160"/>
    </reaction>
</comment>
<dbReference type="EMBL" id="CDMZ01001789">
    <property type="protein sequence ID" value="CEM37611.1"/>
    <property type="molecule type" value="Genomic_DNA"/>
</dbReference>
<gene>
    <name evidence="9" type="ORF">Cvel_24359</name>
</gene>
<dbReference type="GO" id="GO:0006388">
    <property type="term" value="P:tRNA splicing, via endonucleolytic cleavage and ligation"/>
    <property type="evidence" value="ECO:0007669"/>
    <property type="project" value="TreeGrafter"/>
</dbReference>
<dbReference type="SUPFAM" id="SSF53098">
    <property type="entry name" value="Ribonuclease H-like"/>
    <property type="match status" value="1"/>
</dbReference>
<feature type="region of interest" description="Disordered" evidence="7">
    <location>
        <begin position="440"/>
        <end position="476"/>
    </location>
</feature>
<dbReference type="InterPro" id="IPR042080">
    <property type="entry name" value="RNA_2'-PTrans_N"/>
</dbReference>
<dbReference type="Pfam" id="PF04457">
    <property type="entry name" value="MJ1316"/>
    <property type="match status" value="1"/>
</dbReference>
<accession>A0A0G4H1V6</accession>
<dbReference type="GO" id="GO:0000215">
    <property type="term" value="F:tRNA 2'-phosphotransferase activity"/>
    <property type="evidence" value="ECO:0007669"/>
    <property type="project" value="UniProtKB-EC"/>
</dbReference>
<dbReference type="CDD" id="cd06133">
    <property type="entry name" value="ERI-1_3'hExo_like"/>
    <property type="match status" value="1"/>
</dbReference>
<evidence type="ECO:0000256" key="7">
    <source>
        <dbReference type="SAM" id="MobiDB-lite"/>
    </source>
</evidence>
<dbReference type="AlphaFoldDB" id="A0A0G4H1V6"/>
<feature type="compositionally biased region" description="Pro residues" evidence="7">
    <location>
        <begin position="221"/>
        <end position="230"/>
    </location>
</feature>
<dbReference type="InterPro" id="IPR040459">
    <property type="entry name" value="MJ1316"/>
</dbReference>
<dbReference type="GO" id="GO:0003676">
    <property type="term" value="F:nucleic acid binding"/>
    <property type="evidence" value="ECO:0007669"/>
    <property type="project" value="InterPro"/>
</dbReference>
<evidence type="ECO:0000256" key="1">
    <source>
        <dbReference type="ARBA" id="ARBA00003343"/>
    </source>
</evidence>
<keyword evidence="5" id="KW-0520">NAD</keyword>
<comment type="similarity">
    <text evidence="2">Belongs to the KptA/TPT1 family.</text>
</comment>
<dbReference type="InterPro" id="IPR012337">
    <property type="entry name" value="RNaseH-like_sf"/>
</dbReference>
<dbReference type="InterPro" id="IPR036397">
    <property type="entry name" value="RNaseH_sf"/>
</dbReference>
<dbReference type="Gene3D" id="3.20.170.30">
    <property type="match status" value="1"/>
</dbReference>
<evidence type="ECO:0000256" key="5">
    <source>
        <dbReference type="ARBA" id="ARBA00023027"/>
    </source>
</evidence>
<evidence type="ECO:0000256" key="4">
    <source>
        <dbReference type="ARBA" id="ARBA00022679"/>
    </source>
</evidence>
<dbReference type="InterPro" id="IPR013520">
    <property type="entry name" value="Ribonucl_H"/>
</dbReference>
<sequence>MSEKKPGLRTSEDVYKRLPWDSPFPVEHVFVGYHDRINGPMEIEFEKFRPQDPIPYTRIFYFRTTQPEFAFESGVFWDRNRRYDLLFRSGDTAEILSVFEKYAQRAKISRPILTADGEPSETFVPPQPPKLSDRDRYMFSVQMEGIKKTREAIALSFENEENALVRKRMPRPEVTLTSSEEEPSAGEDVDMTPVPETASSSSASASNTQQAEGGKEGCAPPSAPAAAPPAPRSVALIPLGPEKAKAISKKMSWILRHGANQVGLSMRSDGFVLMRDLLALPNFKGVLEGAVRLVVDRDEKTRYTIREEDGKTWIRANQGHSAHMKVEEEGMLTRVNEASQLPVCVHGTRSVALEGIMKDGLLPMGRKHVHFAQGLPGADGVISGMRQSADVVIHLDVQKAMKAGAVFFLSDNGVVLSDGVGGQGFSPEFFLKVERREVTRNVPPRTEETGERGGGPSVGAQRGGKGRRWGGSKGSADAAAGSAAVVAPSASSSGLVPHPHAAASICEGPFEFLVLDFEATCIEGQKIDPQEIIEFPVVPVSSDATRPPWRYEDTAGQIRNLHFHSYVRPEHFPELSEFCTNLTGIQQETVNAAPPFREVFASFCDWMAKRGSDVQKPFASAISEPVEARVPYVFVTCGDFDVRSCLKQQCRTAGVQCPPGVACYVNMKRVFSELMVRESNGMEHMLGVLGLELEGRHHSGIDDAKNLARVWIALMERFPVLRTRAGVLRYVTTVKMPTVSA</sequence>
<protein>
    <recommendedName>
        <fullName evidence="3">2'-phosphotransferase</fullName>
        <ecNumber evidence="3">2.7.1.160</ecNumber>
    </recommendedName>
</protein>
<feature type="region of interest" description="Disordered" evidence="7">
    <location>
        <begin position="166"/>
        <end position="230"/>
    </location>
</feature>
<name>A0A0G4H1V6_9ALVE</name>
<feature type="compositionally biased region" description="Acidic residues" evidence="7">
    <location>
        <begin position="179"/>
        <end position="190"/>
    </location>
</feature>
<evidence type="ECO:0000256" key="6">
    <source>
        <dbReference type="ARBA" id="ARBA00047949"/>
    </source>
</evidence>
<dbReference type="Gene3D" id="3.30.420.10">
    <property type="entry name" value="Ribonuclease H-like superfamily/Ribonuclease H"/>
    <property type="match status" value="1"/>
</dbReference>
<feature type="compositionally biased region" description="Basic and acidic residues" evidence="7">
    <location>
        <begin position="440"/>
        <end position="451"/>
    </location>
</feature>
<reference evidence="9" key="1">
    <citation type="submission" date="2014-11" db="EMBL/GenBank/DDBJ databases">
        <authorList>
            <person name="Otto D Thomas"/>
            <person name="Naeem Raeece"/>
        </authorList>
    </citation>
    <scope>NUCLEOTIDE SEQUENCE</scope>
</reference>
<dbReference type="InterPro" id="IPR042081">
    <property type="entry name" value="RNA_2'-PTrans_C"/>
</dbReference>
<comment type="function">
    <text evidence="1">Catalyzes the last step of tRNA splicing, the transfer of the splice junction 2'-phosphate from ligated tRNA to NAD to produce ADP-ribose 1''-2'' cyclic phosphate.</text>
</comment>
<dbReference type="InterPro" id="IPR047201">
    <property type="entry name" value="ERI-1_3'hExo-like"/>
</dbReference>
<dbReference type="VEuPathDB" id="CryptoDB:Cvel_24359"/>
<dbReference type="SMART" id="SM00479">
    <property type="entry name" value="EXOIII"/>
    <property type="match status" value="1"/>
</dbReference>
<dbReference type="GO" id="GO:0000175">
    <property type="term" value="F:3'-5'-RNA exonuclease activity"/>
    <property type="evidence" value="ECO:0007669"/>
    <property type="project" value="InterPro"/>
</dbReference>
<dbReference type="EC" id="2.7.1.160" evidence="3"/>
<feature type="compositionally biased region" description="Gly residues" evidence="7">
    <location>
        <begin position="452"/>
        <end position="463"/>
    </location>
</feature>
<dbReference type="PANTHER" id="PTHR12684">
    <property type="entry name" value="PUTATIVE PHOSPHOTRANSFERASE"/>
    <property type="match status" value="1"/>
</dbReference>
<keyword evidence="4" id="KW-0808">Transferase</keyword>
<evidence type="ECO:0000313" key="9">
    <source>
        <dbReference type="EMBL" id="CEM37611.1"/>
    </source>
</evidence>
<dbReference type="Pfam" id="PF01885">
    <property type="entry name" value="PTS_2-RNA"/>
    <property type="match status" value="1"/>
</dbReference>
<evidence type="ECO:0000256" key="3">
    <source>
        <dbReference type="ARBA" id="ARBA00012007"/>
    </source>
</evidence>
<dbReference type="InterPro" id="IPR002745">
    <property type="entry name" value="Ptrans_KptA/Tpt1"/>
</dbReference>
<feature type="domain" description="Exonuclease" evidence="8">
    <location>
        <begin position="511"/>
        <end position="720"/>
    </location>
</feature>
<evidence type="ECO:0000256" key="2">
    <source>
        <dbReference type="ARBA" id="ARBA00009836"/>
    </source>
</evidence>
<dbReference type="Pfam" id="PF00929">
    <property type="entry name" value="RNase_T"/>
    <property type="match status" value="1"/>
</dbReference>
<dbReference type="SUPFAM" id="SSF56399">
    <property type="entry name" value="ADP-ribosylation"/>
    <property type="match status" value="1"/>
</dbReference>
<organism evidence="9">
    <name type="scientific">Chromera velia CCMP2878</name>
    <dbReference type="NCBI Taxonomy" id="1169474"/>
    <lineage>
        <taxon>Eukaryota</taxon>
        <taxon>Sar</taxon>
        <taxon>Alveolata</taxon>
        <taxon>Colpodellida</taxon>
        <taxon>Chromeraceae</taxon>
        <taxon>Chromera</taxon>
    </lineage>
</organism>
<evidence type="ECO:0000259" key="8">
    <source>
        <dbReference type="SMART" id="SM00479"/>
    </source>
</evidence>
<dbReference type="PANTHER" id="PTHR12684:SF2">
    <property type="entry name" value="TRNA 2'-PHOSPHOTRANSFERASE 1"/>
    <property type="match status" value="1"/>
</dbReference>
<dbReference type="Gene3D" id="1.10.10.970">
    <property type="entry name" value="RNA 2'-phosphotransferase, Tpt1/KptA family, N-terminal domain"/>
    <property type="match status" value="1"/>
</dbReference>
<proteinExistence type="inferred from homology"/>